<accession>A0A6M2EUY2</accession>
<name>A0A6M2EUY2_9ROSI</name>
<reference evidence="1" key="1">
    <citation type="submission" date="2020-03" db="EMBL/GenBank/DDBJ databases">
        <authorList>
            <person name="Zhang R."/>
        </authorList>
    </citation>
    <scope>NUCLEOTIDE SEQUENCE</scope>
</reference>
<dbReference type="AlphaFoldDB" id="A0A6M2EUY2"/>
<organism evidence="1">
    <name type="scientific">Populus davidiana</name>
    <dbReference type="NCBI Taxonomy" id="266767"/>
    <lineage>
        <taxon>Eukaryota</taxon>
        <taxon>Viridiplantae</taxon>
        <taxon>Streptophyta</taxon>
        <taxon>Embryophyta</taxon>
        <taxon>Tracheophyta</taxon>
        <taxon>Spermatophyta</taxon>
        <taxon>Magnoliopsida</taxon>
        <taxon>eudicotyledons</taxon>
        <taxon>Gunneridae</taxon>
        <taxon>Pentapetalae</taxon>
        <taxon>rosids</taxon>
        <taxon>fabids</taxon>
        <taxon>Malpighiales</taxon>
        <taxon>Salicaceae</taxon>
        <taxon>Saliceae</taxon>
        <taxon>Populus</taxon>
    </lineage>
</organism>
<dbReference type="EMBL" id="GILB01008601">
    <property type="protein sequence ID" value="NUU88934.1"/>
    <property type="molecule type" value="Transcribed_RNA"/>
</dbReference>
<protein>
    <submittedName>
        <fullName evidence="1">Uncharacterized protein</fullName>
    </submittedName>
</protein>
<proteinExistence type="predicted"/>
<sequence length="120" mass="13543">MCVTTNFVCCILIPCPLSDATIKKRVNGWVVEEVNVREGLQCKIEKLKVDKKAKYKVISSVHVLKSIPAFPCSLVPNAYPSLANGHLIVRLLQANIGFDNFLFLNLYNFLSYFPLYLFCA</sequence>
<evidence type="ECO:0000313" key="1">
    <source>
        <dbReference type="EMBL" id="NUU88934.1"/>
    </source>
</evidence>